<dbReference type="AlphaFoldDB" id="A0A0F9L4A9"/>
<comment type="caution">
    <text evidence="1">The sequence shown here is derived from an EMBL/GenBank/DDBJ whole genome shotgun (WGS) entry which is preliminary data.</text>
</comment>
<reference evidence="1" key="1">
    <citation type="journal article" date="2015" name="Nature">
        <title>Complex archaea that bridge the gap between prokaryotes and eukaryotes.</title>
        <authorList>
            <person name="Spang A."/>
            <person name="Saw J.H."/>
            <person name="Jorgensen S.L."/>
            <person name="Zaremba-Niedzwiedzka K."/>
            <person name="Martijn J."/>
            <person name="Lind A.E."/>
            <person name="van Eijk R."/>
            <person name="Schleper C."/>
            <person name="Guy L."/>
            <person name="Ettema T.J."/>
        </authorList>
    </citation>
    <scope>NUCLEOTIDE SEQUENCE</scope>
</reference>
<gene>
    <name evidence="1" type="ORF">LCGC14_1323700</name>
</gene>
<dbReference type="EMBL" id="LAZR01007926">
    <property type="protein sequence ID" value="KKM82031.1"/>
    <property type="molecule type" value="Genomic_DNA"/>
</dbReference>
<sequence>MNLEDIKLEYPEIQAFIDGGNDVTILKKDGEYFPVFVMGDEAIIERFLEHLEDGDIEVLPGKKVHYVNNAFEFECRNRDCSKYAIPQPRIIGYQTGVSLCLPRQYCFSCHEEMWHLPKMTVG</sequence>
<protein>
    <submittedName>
        <fullName evidence="1">Uncharacterized protein</fullName>
    </submittedName>
</protein>
<accession>A0A0F9L4A9</accession>
<organism evidence="1">
    <name type="scientific">marine sediment metagenome</name>
    <dbReference type="NCBI Taxonomy" id="412755"/>
    <lineage>
        <taxon>unclassified sequences</taxon>
        <taxon>metagenomes</taxon>
        <taxon>ecological metagenomes</taxon>
    </lineage>
</organism>
<evidence type="ECO:0000313" key="1">
    <source>
        <dbReference type="EMBL" id="KKM82031.1"/>
    </source>
</evidence>
<proteinExistence type="predicted"/>
<name>A0A0F9L4A9_9ZZZZ</name>